<keyword evidence="1" id="KW-1133">Transmembrane helix</keyword>
<name>A0A177BEW2_9BILA</name>
<sequence>MHENTTELCEKTLHLLNELKFGIYECEYDVNGCTSRAVYIDKVSRKLFPLAFLSFNIIYWICYVM</sequence>
<evidence type="ECO:0000313" key="3">
    <source>
        <dbReference type="Proteomes" id="UP000078046"/>
    </source>
</evidence>
<dbReference type="Gene3D" id="1.20.58.390">
    <property type="entry name" value="Neurotransmitter-gated ion-channel transmembrane domain"/>
    <property type="match status" value="1"/>
</dbReference>
<accession>A0A177BEW2</accession>
<dbReference type="Proteomes" id="UP000078046">
    <property type="component" value="Unassembled WGS sequence"/>
</dbReference>
<evidence type="ECO:0000256" key="1">
    <source>
        <dbReference type="SAM" id="Phobius"/>
    </source>
</evidence>
<dbReference type="SUPFAM" id="SSF90112">
    <property type="entry name" value="Neurotransmitter-gated ion-channel transmembrane pore"/>
    <property type="match status" value="1"/>
</dbReference>
<keyword evidence="1" id="KW-0812">Transmembrane</keyword>
<dbReference type="AlphaFoldDB" id="A0A177BEW2"/>
<proteinExistence type="predicted"/>
<keyword evidence="3" id="KW-1185">Reference proteome</keyword>
<feature type="transmembrane region" description="Helical" evidence="1">
    <location>
        <begin position="47"/>
        <end position="64"/>
    </location>
</feature>
<dbReference type="GO" id="GO:0016020">
    <property type="term" value="C:membrane"/>
    <property type="evidence" value="ECO:0007669"/>
    <property type="project" value="InterPro"/>
</dbReference>
<evidence type="ECO:0000313" key="2">
    <source>
        <dbReference type="EMBL" id="OAF72112.1"/>
    </source>
</evidence>
<organism evidence="2 3">
    <name type="scientific">Intoshia linei</name>
    <dbReference type="NCBI Taxonomy" id="1819745"/>
    <lineage>
        <taxon>Eukaryota</taxon>
        <taxon>Metazoa</taxon>
        <taxon>Spiralia</taxon>
        <taxon>Lophotrochozoa</taxon>
        <taxon>Mesozoa</taxon>
        <taxon>Orthonectida</taxon>
        <taxon>Rhopaluridae</taxon>
        <taxon>Intoshia</taxon>
    </lineage>
</organism>
<dbReference type="InterPro" id="IPR036719">
    <property type="entry name" value="Neuro-gated_channel_TM_sf"/>
</dbReference>
<dbReference type="GO" id="GO:0006811">
    <property type="term" value="P:monoatomic ion transport"/>
    <property type="evidence" value="ECO:0007669"/>
    <property type="project" value="InterPro"/>
</dbReference>
<dbReference type="OrthoDB" id="442503at2759"/>
<protein>
    <submittedName>
        <fullName evidence="2">Uncharacterized protein</fullName>
    </submittedName>
</protein>
<keyword evidence="1" id="KW-0472">Membrane</keyword>
<dbReference type="EMBL" id="LWCA01000004">
    <property type="protein sequence ID" value="OAF72112.1"/>
    <property type="molecule type" value="Genomic_DNA"/>
</dbReference>
<comment type="caution">
    <text evidence="2">The sequence shown here is derived from an EMBL/GenBank/DDBJ whole genome shotgun (WGS) entry which is preliminary data.</text>
</comment>
<dbReference type="InterPro" id="IPR038050">
    <property type="entry name" value="Neuro_actylchol_rec"/>
</dbReference>
<reference evidence="2 3" key="1">
    <citation type="submission" date="2016-04" db="EMBL/GenBank/DDBJ databases">
        <title>The genome of Intoshia linei affirms orthonectids as highly simplified spiralians.</title>
        <authorList>
            <person name="Mikhailov K.V."/>
            <person name="Slusarev G.S."/>
            <person name="Nikitin M.A."/>
            <person name="Logacheva M.D."/>
            <person name="Penin A."/>
            <person name="Aleoshin V."/>
            <person name="Panchin Y.V."/>
        </authorList>
    </citation>
    <scope>NUCLEOTIDE SEQUENCE [LARGE SCALE GENOMIC DNA]</scope>
    <source>
        <strain evidence="2">Intl2013</strain>
        <tissue evidence="2">Whole animal</tissue>
    </source>
</reference>
<gene>
    <name evidence="2" type="ORF">A3Q56_00107</name>
</gene>